<reference evidence="4 5" key="1">
    <citation type="journal article" date="2014" name="Genome Biol. Evol.">
        <title>The secreted proteins of Achlya hypogyna and Thraustotheca clavata identify the ancestral oomycete secretome and reveal gene acquisitions by horizontal gene transfer.</title>
        <authorList>
            <person name="Misner I."/>
            <person name="Blouin N."/>
            <person name="Leonard G."/>
            <person name="Richards T.A."/>
            <person name="Lane C.E."/>
        </authorList>
    </citation>
    <scope>NUCLEOTIDE SEQUENCE [LARGE SCALE GENOMIC DNA]</scope>
    <source>
        <strain evidence="4 5">ATCC 48635</strain>
    </source>
</reference>
<evidence type="ECO:0000313" key="5">
    <source>
        <dbReference type="Proteomes" id="UP000243579"/>
    </source>
</evidence>
<name>A0A1V9ZRP6_ACHHY</name>
<feature type="transmembrane region" description="Helical" evidence="2">
    <location>
        <begin position="576"/>
        <end position="604"/>
    </location>
</feature>
<organism evidence="4 5">
    <name type="scientific">Achlya hypogyna</name>
    <name type="common">Oomycete</name>
    <name type="synonym">Protoachlya hypogyna</name>
    <dbReference type="NCBI Taxonomy" id="1202772"/>
    <lineage>
        <taxon>Eukaryota</taxon>
        <taxon>Sar</taxon>
        <taxon>Stramenopiles</taxon>
        <taxon>Oomycota</taxon>
        <taxon>Saprolegniomycetes</taxon>
        <taxon>Saprolegniales</taxon>
        <taxon>Achlyaceae</taxon>
        <taxon>Achlya</taxon>
    </lineage>
</organism>
<dbReference type="GO" id="GO:0070004">
    <property type="term" value="F:cysteine-type exopeptidase activity"/>
    <property type="evidence" value="ECO:0007669"/>
    <property type="project" value="InterPro"/>
</dbReference>
<keyword evidence="2" id="KW-0812">Transmembrane</keyword>
<dbReference type="PANTHER" id="PTHR12994">
    <property type="entry name" value="SECERNIN"/>
    <property type="match status" value="1"/>
</dbReference>
<accession>A0A1V9ZRP6</accession>
<dbReference type="EMBL" id="JNBR01000027">
    <property type="protein sequence ID" value="OQS00667.1"/>
    <property type="molecule type" value="Genomic_DNA"/>
</dbReference>
<evidence type="ECO:0000256" key="2">
    <source>
        <dbReference type="SAM" id="Phobius"/>
    </source>
</evidence>
<keyword evidence="3" id="KW-0732">Signal</keyword>
<protein>
    <submittedName>
        <fullName evidence="4">Peptidase</fullName>
    </submittedName>
</protein>
<dbReference type="Proteomes" id="UP000243579">
    <property type="component" value="Unassembled WGS sequence"/>
</dbReference>
<dbReference type="STRING" id="1202772.A0A1V9ZRP6"/>
<sequence length="613" mass="66553">MRWFPVLVLAVSVVAAEPDRCTAIIVGAAASTTGAPMTTQTADCSNCDFRIVKVPRQSHAPGAMRDVVLVSQDYPRYVGNDHGPAYAANALESGLFNWSATPVIGQIPQVNTTFAYLDGVYGVMNEHQVAFGESTCGARLWAKPRSQGGKALFDIVELSRVAMERATTAREAIVLMGHLAETHGYYGCSWEGDDVFAESGETLTVTDMEEAWIFHILPDDTGASAVWVAQRVPPTDIAAVANQFVIRAVDLNDPANFLGSANMYAVAQRNGFWDGDDIYDFDFTASFAMVREHPNQYYSTRRVWRVFELASPGLALSPTTDIFATDYPFSVPPTTKLGPQDLMRFQRDHYEGTAFDLTTDKASGPYGDPDRFSAGIDGGDGQFERAISLFRTAYSFVTAAHASNPLHGLVWFGPYAPHATTYVPIFAAVNQTPDAASRGSLRRFDNSTLFWANALVGNYGGRFYKFTSPVIRAASLEVESSALAAQAAVQARAELLASTEGKEAAVAFLTTTSATATATALANTQQLFATLVTQFHDGYVMSNLTSESMGITPMGYPRWWLENVGYYYEDGTEIRVVAGALVGAVLTITVLSLAAGFYFGWAVARKQNTYISY</sequence>
<evidence type="ECO:0000256" key="1">
    <source>
        <dbReference type="ARBA" id="ARBA00005705"/>
    </source>
</evidence>
<dbReference type="OrthoDB" id="5175656at2759"/>
<dbReference type="Pfam" id="PF03577">
    <property type="entry name" value="Peptidase_C69"/>
    <property type="match status" value="1"/>
</dbReference>
<dbReference type="GO" id="GO:0006508">
    <property type="term" value="P:proteolysis"/>
    <property type="evidence" value="ECO:0007669"/>
    <property type="project" value="InterPro"/>
</dbReference>
<gene>
    <name evidence="4" type="ORF">ACHHYP_02897</name>
</gene>
<evidence type="ECO:0000256" key="3">
    <source>
        <dbReference type="SAM" id="SignalP"/>
    </source>
</evidence>
<keyword evidence="2" id="KW-0472">Membrane</keyword>
<proteinExistence type="inferred from homology"/>
<feature type="chain" id="PRO_5012393321" evidence="3">
    <location>
        <begin position="17"/>
        <end position="613"/>
    </location>
</feature>
<dbReference type="GO" id="GO:0016805">
    <property type="term" value="F:dipeptidase activity"/>
    <property type="evidence" value="ECO:0007669"/>
    <property type="project" value="InterPro"/>
</dbReference>
<evidence type="ECO:0000313" key="4">
    <source>
        <dbReference type="EMBL" id="OQS00667.1"/>
    </source>
</evidence>
<feature type="signal peptide" evidence="3">
    <location>
        <begin position="1"/>
        <end position="16"/>
    </location>
</feature>
<keyword evidence="5" id="KW-1185">Reference proteome</keyword>
<dbReference type="InterPro" id="IPR005322">
    <property type="entry name" value="Peptidase_C69"/>
</dbReference>
<dbReference type="PANTHER" id="PTHR12994:SF17">
    <property type="entry name" value="LD30995P"/>
    <property type="match status" value="1"/>
</dbReference>
<comment type="caution">
    <text evidence="4">The sequence shown here is derived from an EMBL/GenBank/DDBJ whole genome shotgun (WGS) entry which is preliminary data.</text>
</comment>
<dbReference type="AlphaFoldDB" id="A0A1V9ZRP6"/>
<keyword evidence="2" id="KW-1133">Transmembrane helix</keyword>
<comment type="similarity">
    <text evidence="1">Belongs to the peptidase C69 family. Secernin subfamily.</text>
</comment>